<proteinExistence type="predicted"/>
<dbReference type="EMBL" id="VAHF01000002">
    <property type="protein sequence ID" value="TXG70155.1"/>
    <property type="molecule type" value="Genomic_DNA"/>
</dbReference>
<comment type="caution">
    <text evidence="1">The sequence shown here is derived from an EMBL/GenBank/DDBJ whole genome shotgun (WGS) entry which is preliminary data.</text>
</comment>
<sequence length="88" mass="9667">MRSVDKDRVLAAAQTVSTGGGNNKSDEWRVVIDQNAESGHQIFSEEEEKQLDSLVKALVEVAIAGQADDAKPKIQKVPFILQDNINFN</sequence>
<dbReference type="AlphaFoldDB" id="A0A5C7ILT8"/>
<reference evidence="2" key="1">
    <citation type="journal article" date="2019" name="Gigascience">
        <title>De novo genome assembly of the endangered Acer yangbiense, a plant species with extremely small populations endemic to Yunnan Province, China.</title>
        <authorList>
            <person name="Yang J."/>
            <person name="Wariss H.M."/>
            <person name="Tao L."/>
            <person name="Zhang R."/>
            <person name="Yun Q."/>
            <person name="Hollingsworth P."/>
            <person name="Dao Z."/>
            <person name="Luo G."/>
            <person name="Guo H."/>
            <person name="Ma Y."/>
            <person name="Sun W."/>
        </authorList>
    </citation>
    <scope>NUCLEOTIDE SEQUENCE [LARGE SCALE GENOMIC DNA]</scope>
    <source>
        <strain evidence="2">cv. Malutang</strain>
    </source>
</reference>
<protein>
    <submittedName>
        <fullName evidence="1">Uncharacterized protein</fullName>
    </submittedName>
</protein>
<accession>A0A5C7ILT8</accession>
<evidence type="ECO:0000313" key="2">
    <source>
        <dbReference type="Proteomes" id="UP000323000"/>
    </source>
</evidence>
<organism evidence="1 2">
    <name type="scientific">Acer yangbiense</name>
    <dbReference type="NCBI Taxonomy" id="1000413"/>
    <lineage>
        <taxon>Eukaryota</taxon>
        <taxon>Viridiplantae</taxon>
        <taxon>Streptophyta</taxon>
        <taxon>Embryophyta</taxon>
        <taxon>Tracheophyta</taxon>
        <taxon>Spermatophyta</taxon>
        <taxon>Magnoliopsida</taxon>
        <taxon>eudicotyledons</taxon>
        <taxon>Gunneridae</taxon>
        <taxon>Pentapetalae</taxon>
        <taxon>rosids</taxon>
        <taxon>malvids</taxon>
        <taxon>Sapindales</taxon>
        <taxon>Sapindaceae</taxon>
        <taxon>Hippocastanoideae</taxon>
        <taxon>Acereae</taxon>
        <taxon>Acer</taxon>
    </lineage>
</organism>
<dbReference type="Proteomes" id="UP000323000">
    <property type="component" value="Chromosome 2"/>
</dbReference>
<evidence type="ECO:0000313" key="1">
    <source>
        <dbReference type="EMBL" id="TXG70155.1"/>
    </source>
</evidence>
<gene>
    <name evidence="1" type="ORF">EZV62_005090</name>
</gene>
<keyword evidence="2" id="KW-1185">Reference proteome</keyword>
<name>A0A5C7ILT8_9ROSI</name>